<dbReference type="FunFam" id="3.40.50.300:FF:000640">
    <property type="entry name" value="MoxR family ATPase"/>
    <property type="match status" value="1"/>
</dbReference>
<gene>
    <name evidence="6" type="ORF">FEAC_03280</name>
</gene>
<name>A0A0D8FXS8_9ACTN</name>
<evidence type="ECO:0000256" key="3">
    <source>
        <dbReference type="ARBA" id="ARBA00061607"/>
    </source>
</evidence>
<dbReference type="InterPro" id="IPR011703">
    <property type="entry name" value="ATPase_AAA-3"/>
</dbReference>
<dbReference type="InterPro" id="IPR041628">
    <property type="entry name" value="ChlI/MoxR_AAA_lid"/>
</dbReference>
<dbReference type="STRING" id="1121877.FEAC_03280"/>
<comment type="similarity">
    <text evidence="3">Belongs to the MoxR family.</text>
</comment>
<dbReference type="PANTHER" id="PTHR42759">
    <property type="entry name" value="MOXR FAMILY PROTEIN"/>
    <property type="match status" value="1"/>
</dbReference>
<reference evidence="6 7" key="1">
    <citation type="submission" date="2015-01" db="EMBL/GenBank/DDBJ databases">
        <title>Draft genome of the acidophilic iron oxidizer Ferrimicrobium acidiphilum strain T23.</title>
        <authorList>
            <person name="Poehlein A."/>
            <person name="Eisen S."/>
            <person name="Schloemann M."/>
            <person name="Johnson B.D."/>
            <person name="Daniel R."/>
            <person name="Muehling M."/>
        </authorList>
    </citation>
    <scope>NUCLEOTIDE SEQUENCE [LARGE SCALE GENOMIC DNA]</scope>
    <source>
        <strain evidence="6 7">T23</strain>
    </source>
</reference>
<evidence type="ECO:0000259" key="4">
    <source>
        <dbReference type="Pfam" id="PF07726"/>
    </source>
</evidence>
<dbReference type="PIRSF" id="PIRSF002849">
    <property type="entry name" value="AAA_ATPase_chaperone_MoxR_prd"/>
    <property type="match status" value="1"/>
</dbReference>
<evidence type="ECO:0000256" key="1">
    <source>
        <dbReference type="ARBA" id="ARBA00022741"/>
    </source>
</evidence>
<dbReference type="GO" id="GO:0016887">
    <property type="term" value="F:ATP hydrolysis activity"/>
    <property type="evidence" value="ECO:0007669"/>
    <property type="project" value="InterPro"/>
</dbReference>
<organism evidence="6 7">
    <name type="scientific">Ferrimicrobium acidiphilum DSM 19497</name>
    <dbReference type="NCBI Taxonomy" id="1121877"/>
    <lineage>
        <taxon>Bacteria</taxon>
        <taxon>Bacillati</taxon>
        <taxon>Actinomycetota</taxon>
        <taxon>Acidimicrobiia</taxon>
        <taxon>Acidimicrobiales</taxon>
        <taxon>Acidimicrobiaceae</taxon>
        <taxon>Ferrimicrobium</taxon>
    </lineage>
</organism>
<dbReference type="CDD" id="cd00009">
    <property type="entry name" value="AAA"/>
    <property type="match status" value="1"/>
</dbReference>
<comment type="caution">
    <text evidence="6">The sequence shown here is derived from an EMBL/GenBank/DDBJ whole genome shotgun (WGS) entry which is preliminary data.</text>
</comment>
<evidence type="ECO:0000256" key="2">
    <source>
        <dbReference type="ARBA" id="ARBA00022840"/>
    </source>
</evidence>
<dbReference type="PANTHER" id="PTHR42759:SF1">
    <property type="entry name" value="MAGNESIUM-CHELATASE SUBUNIT CHLD"/>
    <property type="match status" value="1"/>
</dbReference>
<dbReference type="RefSeq" id="WP_201773813.1">
    <property type="nucleotide sequence ID" value="NZ_JQKF01000002.1"/>
</dbReference>
<proteinExistence type="inferred from homology"/>
<dbReference type="GO" id="GO:0005524">
    <property type="term" value="F:ATP binding"/>
    <property type="evidence" value="ECO:0007669"/>
    <property type="project" value="UniProtKB-KW"/>
</dbReference>
<feature type="domain" description="ChlI/MoxR AAA lid" evidence="5">
    <location>
        <begin position="236"/>
        <end position="307"/>
    </location>
</feature>
<evidence type="ECO:0000313" key="6">
    <source>
        <dbReference type="EMBL" id="KJE77956.1"/>
    </source>
</evidence>
<dbReference type="Gene3D" id="3.40.50.300">
    <property type="entry name" value="P-loop containing nucleotide triphosphate hydrolases"/>
    <property type="match status" value="1"/>
</dbReference>
<dbReference type="EMBL" id="JXUW01000002">
    <property type="protein sequence ID" value="KJE77956.1"/>
    <property type="molecule type" value="Genomic_DNA"/>
</dbReference>
<feature type="domain" description="ATPase AAA-3" evidence="4">
    <location>
        <begin position="42"/>
        <end position="171"/>
    </location>
</feature>
<dbReference type="Gene3D" id="1.10.8.80">
    <property type="entry name" value="Magnesium chelatase subunit I, C-Terminal domain"/>
    <property type="match status" value="1"/>
</dbReference>
<dbReference type="AlphaFoldDB" id="A0A0D8FXS8"/>
<dbReference type="InterPro" id="IPR050764">
    <property type="entry name" value="CbbQ/NirQ/NorQ/GpvN"/>
</dbReference>
<evidence type="ECO:0000259" key="5">
    <source>
        <dbReference type="Pfam" id="PF17863"/>
    </source>
</evidence>
<keyword evidence="7" id="KW-1185">Reference proteome</keyword>
<dbReference type="SUPFAM" id="SSF52540">
    <property type="entry name" value="P-loop containing nucleoside triphosphate hydrolases"/>
    <property type="match status" value="1"/>
</dbReference>
<keyword evidence="1" id="KW-0547">Nucleotide-binding</keyword>
<dbReference type="Pfam" id="PF17863">
    <property type="entry name" value="AAA_lid_2"/>
    <property type="match status" value="1"/>
</dbReference>
<keyword evidence="2" id="KW-0067">ATP-binding</keyword>
<sequence length="325" mass="35500">MEARIRDYHDAIISVLGEMNNVIHGKDEVISLVVSSVIAGGHVLLEDVPGVAKTLLARSLATVLGLDFARIQFTPDLLPSDIIGMSIWEPETRRMEFKRGPIFANILLADELNRASPKTQSALLEAMAESQVTVDGVTYRLPDPFVVIATQNPIEFEGTYPLPEAQVDRFLTSTSVGYPGEVDERYIVTDHLVTGTANRTVTEILDVHKLIEVRGVLQKIFVSEPIVEYLVALTRFTRSRPSVSLGASPRGSIALALLSRASAAIAGRDFVTPEDVKAMAVPALAHRIRLSPEAWIRGVRRESVINEAIQAVPAPVSIDVADDHR</sequence>
<evidence type="ECO:0000313" key="7">
    <source>
        <dbReference type="Proteomes" id="UP000032336"/>
    </source>
</evidence>
<protein>
    <submittedName>
        <fullName evidence="6">ATPase family associated with various cellular activities (AAA)</fullName>
    </submittedName>
</protein>
<dbReference type="GeneID" id="78371670"/>
<dbReference type="InterPro" id="IPR027417">
    <property type="entry name" value="P-loop_NTPase"/>
</dbReference>
<accession>A0A0D8FXS8</accession>
<dbReference type="eggNOG" id="COG0714">
    <property type="taxonomic scope" value="Bacteria"/>
</dbReference>
<dbReference type="Pfam" id="PF07726">
    <property type="entry name" value="AAA_3"/>
    <property type="match status" value="1"/>
</dbReference>
<dbReference type="Proteomes" id="UP000032336">
    <property type="component" value="Unassembled WGS sequence"/>
</dbReference>
<dbReference type="PATRIC" id="fig|1121877.4.peg.359"/>